<gene>
    <name evidence="18" type="ORF">CAPTEDRAFT_156627</name>
</gene>
<comment type="catalytic activity">
    <reaction evidence="1">
        <text>D-glucose 6-phosphate = 1D-myo-inositol 3-phosphate</text>
        <dbReference type="Rhea" id="RHEA:10716"/>
        <dbReference type="ChEBI" id="CHEBI:58401"/>
        <dbReference type="ChEBI" id="CHEBI:61548"/>
        <dbReference type="EC" id="5.5.1.4"/>
    </reaction>
</comment>
<dbReference type="UniPathway" id="UPA00823">
    <property type="reaction ID" value="UER00787"/>
</dbReference>
<comment type="pathway">
    <text evidence="4">Polyol metabolism; myo-inositol biosynthesis; myo-inositol from D-glucose 6-phosphate: step 1/2.</text>
</comment>
<evidence type="ECO:0000256" key="12">
    <source>
        <dbReference type="ARBA" id="ARBA00023209"/>
    </source>
</evidence>
<evidence type="ECO:0000256" key="13">
    <source>
        <dbReference type="ARBA" id="ARBA00023235"/>
    </source>
</evidence>
<dbReference type="FunFam" id="3.40.50.720:FF:000171">
    <property type="entry name" value="inositol-3-phosphate synthase 1"/>
    <property type="match status" value="1"/>
</dbReference>
<comment type="function">
    <text evidence="15">Key enzyme in myo-inositol biosynthesis pathway that catalyzes the conversion of glucose 6-phosphate to 1-myo-inositol 1-phosphate in a NAD-dependent manner. Rate-limiting enzyme in the synthesis of all inositol-containing compounds.</text>
</comment>
<name>R7UC15_CAPTE</name>
<dbReference type="STRING" id="283909.R7UC15"/>
<dbReference type="InterPro" id="IPR002587">
    <property type="entry name" value="Myo-inos-1-P_Synthase"/>
</dbReference>
<evidence type="ECO:0000256" key="4">
    <source>
        <dbReference type="ARBA" id="ARBA00005117"/>
    </source>
</evidence>
<proteinExistence type="inferred from homology"/>
<dbReference type="FunFam" id="3.30.360.10:FF:000040">
    <property type="entry name" value="Inositol 1-phosphate synthase"/>
    <property type="match status" value="1"/>
</dbReference>
<keyword evidence="7" id="KW-0963">Cytoplasm</keyword>
<keyword evidence="20" id="KW-1185">Reference proteome</keyword>
<evidence type="ECO:0000256" key="3">
    <source>
        <dbReference type="ARBA" id="ARBA00004496"/>
    </source>
</evidence>
<comment type="subcellular location">
    <subcellularLocation>
        <location evidence="3">Cytoplasm</location>
    </subcellularLocation>
</comment>
<dbReference type="GO" id="GO:0004512">
    <property type="term" value="F:inositol-3-phosphate synthase activity"/>
    <property type="evidence" value="ECO:0007669"/>
    <property type="project" value="UniProtKB-EC"/>
</dbReference>
<comment type="cofactor">
    <cofactor evidence="2">
        <name>NAD(+)</name>
        <dbReference type="ChEBI" id="CHEBI:57540"/>
    </cofactor>
</comment>
<feature type="region of interest" description="Disordered" evidence="16">
    <location>
        <begin position="531"/>
        <end position="553"/>
    </location>
</feature>
<keyword evidence="11" id="KW-0443">Lipid metabolism</keyword>
<dbReference type="InterPro" id="IPR013021">
    <property type="entry name" value="Myo-inos-1-P_Synthase_GAPDH"/>
</dbReference>
<evidence type="ECO:0000256" key="11">
    <source>
        <dbReference type="ARBA" id="ARBA00023098"/>
    </source>
</evidence>
<keyword evidence="12" id="KW-0594">Phospholipid biosynthesis</keyword>
<dbReference type="EMBL" id="AMQN01008410">
    <property type="status" value="NOT_ANNOTATED_CDS"/>
    <property type="molecule type" value="Genomic_DNA"/>
</dbReference>
<keyword evidence="10" id="KW-0520">NAD</keyword>
<dbReference type="EnsemblMetazoa" id="CapteT156627">
    <property type="protein sequence ID" value="CapteP156627"/>
    <property type="gene ID" value="CapteG156627"/>
</dbReference>
<evidence type="ECO:0000313" key="18">
    <source>
        <dbReference type="EMBL" id="ELU03519.1"/>
    </source>
</evidence>
<dbReference type="EMBL" id="KB303059">
    <property type="protein sequence ID" value="ELU03519.1"/>
    <property type="molecule type" value="Genomic_DNA"/>
</dbReference>
<evidence type="ECO:0000259" key="17">
    <source>
        <dbReference type="Pfam" id="PF01658"/>
    </source>
</evidence>
<dbReference type="InterPro" id="IPR036291">
    <property type="entry name" value="NAD(P)-bd_dom_sf"/>
</dbReference>
<reference evidence="18 20" key="2">
    <citation type="journal article" date="2013" name="Nature">
        <title>Insights into bilaterian evolution from three spiralian genomes.</title>
        <authorList>
            <person name="Simakov O."/>
            <person name="Marletaz F."/>
            <person name="Cho S.J."/>
            <person name="Edsinger-Gonzales E."/>
            <person name="Havlak P."/>
            <person name="Hellsten U."/>
            <person name="Kuo D.H."/>
            <person name="Larsson T."/>
            <person name="Lv J."/>
            <person name="Arendt D."/>
            <person name="Savage R."/>
            <person name="Osoegawa K."/>
            <person name="de Jong P."/>
            <person name="Grimwood J."/>
            <person name="Chapman J.A."/>
            <person name="Shapiro H."/>
            <person name="Aerts A."/>
            <person name="Otillar R.P."/>
            <person name="Terry A.Y."/>
            <person name="Boore J.L."/>
            <person name="Grigoriev I.V."/>
            <person name="Lindberg D.R."/>
            <person name="Seaver E.C."/>
            <person name="Weisblat D.A."/>
            <person name="Putnam N.H."/>
            <person name="Rokhsar D.S."/>
        </authorList>
    </citation>
    <scope>NUCLEOTIDE SEQUENCE</scope>
    <source>
        <strain evidence="18 20">I ESC-2004</strain>
    </source>
</reference>
<keyword evidence="13" id="KW-0413">Isomerase</keyword>
<dbReference type="Gene3D" id="3.40.50.720">
    <property type="entry name" value="NAD(P)-binding Rossmann-like Domain"/>
    <property type="match status" value="2"/>
</dbReference>
<evidence type="ECO:0000256" key="16">
    <source>
        <dbReference type="SAM" id="MobiDB-lite"/>
    </source>
</evidence>
<dbReference type="Pfam" id="PF01658">
    <property type="entry name" value="Inos-1-P_synth"/>
    <property type="match status" value="1"/>
</dbReference>
<evidence type="ECO:0000256" key="2">
    <source>
        <dbReference type="ARBA" id="ARBA00001911"/>
    </source>
</evidence>
<organism evidence="18">
    <name type="scientific">Capitella teleta</name>
    <name type="common">Polychaete worm</name>
    <dbReference type="NCBI Taxonomy" id="283909"/>
    <lineage>
        <taxon>Eukaryota</taxon>
        <taxon>Metazoa</taxon>
        <taxon>Spiralia</taxon>
        <taxon>Lophotrochozoa</taxon>
        <taxon>Annelida</taxon>
        <taxon>Polychaeta</taxon>
        <taxon>Sedentaria</taxon>
        <taxon>Scolecida</taxon>
        <taxon>Capitellidae</taxon>
        <taxon>Capitella</taxon>
    </lineage>
</organism>
<reference evidence="19" key="3">
    <citation type="submission" date="2015-06" db="UniProtKB">
        <authorList>
            <consortium name="EnsemblMetazoa"/>
        </authorList>
    </citation>
    <scope>IDENTIFICATION</scope>
</reference>
<keyword evidence="8" id="KW-0444">Lipid biosynthesis</keyword>
<protein>
    <recommendedName>
        <fullName evidence="6">inositol-3-phosphate synthase</fullName>
        <ecNumber evidence="6">5.5.1.4</ecNumber>
    </recommendedName>
</protein>
<evidence type="ECO:0000256" key="10">
    <source>
        <dbReference type="ARBA" id="ARBA00023027"/>
    </source>
</evidence>
<dbReference type="AlphaFoldDB" id="R7UC15"/>
<dbReference type="FunCoup" id="R7UC15">
    <property type="interactions" value="930"/>
</dbReference>
<dbReference type="Pfam" id="PF07994">
    <property type="entry name" value="NAD_binding_5"/>
    <property type="match status" value="1"/>
</dbReference>
<evidence type="ECO:0000256" key="9">
    <source>
        <dbReference type="ARBA" id="ARBA00022550"/>
    </source>
</evidence>
<dbReference type="PIRSF" id="PIRSF015578">
    <property type="entry name" value="Myoinos-ppht_syn"/>
    <property type="match status" value="1"/>
</dbReference>
<evidence type="ECO:0000256" key="7">
    <source>
        <dbReference type="ARBA" id="ARBA00022490"/>
    </source>
</evidence>
<evidence type="ECO:0000313" key="19">
    <source>
        <dbReference type="EnsemblMetazoa" id="CapteP156627"/>
    </source>
</evidence>
<evidence type="ECO:0000256" key="1">
    <source>
        <dbReference type="ARBA" id="ARBA00000113"/>
    </source>
</evidence>
<dbReference type="FunFam" id="3.40.50.720:FF:000069">
    <property type="entry name" value="Inositol-3-phosphate synthase 1"/>
    <property type="match status" value="1"/>
</dbReference>
<comment type="similarity">
    <text evidence="5">Belongs to the myo-inositol 1-phosphate synthase family.</text>
</comment>
<evidence type="ECO:0000313" key="20">
    <source>
        <dbReference type="Proteomes" id="UP000014760"/>
    </source>
</evidence>
<keyword evidence="9" id="KW-0398">Inositol biosynthesis</keyword>
<dbReference type="EC" id="5.5.1.4" evidence="6"/>
<dbReference type="HOGENOM" id="CLU_021486_2_0_1"/>
<feature type="domain" description="Myo-inositol-1-phosphate synthase GAPDH-like" evidence="17">
    <location>
        <begin position="305"/>
        <end position="418"/>
    </location>
</feature>
<keyword evidence="14" id="KW-1208">Phospholipid metabolism</keyword>
<reference evidence="20" key="1">
    <citation type="submission" date="2012-12" db="EMBL/GenBank/DDBJ databases">
        <authorList>
            <person name="Hellsten U."/>
            <person name="Grimwood J."/>
            <person name="Chapman J.A."/>
            <person name="Shapiro H."/>
            <person name="Aerts A."/>
            <person name="Otillar R.P."/>
            <person name="Terry A.Y."/>
            <person name="Boore J.L."/>
            <person name="Simakov O."/>
            <person name="Marletaz F."/>
            <person name="Cho S.-J."/>
            <person name="Edsinger-Gonzales E."/>
            <person name="Havlak P."/>
            <person name="Kuo D.-H."/>
            <person name="Larsson T."/>
            <person name="Lv J."/>
            <person name="Arendt D."/>
            <person name="Savage R."/>
            <person name="Osoegawa K."/>
            <person name="de Jong P."/>
            <person name="Lindberg D.R."/>
            <person name="Seaver E.C."/>
            <person name="Weisblat D.A."/>
            <person name="Putnam N.H."/>
            <person name="Grigoriev I.V."/>
            <person name="Rokhsar D.S."/>
        </authorList>
    </citation>
    <scope>NUCLEOTIDE SEQUENCE</scope>
    <source>
        <strain evidence="20">I ESC-2004</strain>
    </source>
</reference>
<dbReference type="OMA" id="VYVPMKE"/>
<dbReference type="Proteomes" id="UP000014760">
    <property type="component" value="Unassembled WGS sequence"/>
</dbReference>
<dbReference type="GO" id="GO:0008654">
    <property type="term" value="P:phospholipid biosynthetic process"/>
    <property type="evidence" value="ECO:0007669"/>
    <property type="project" value="UniProtKB-KW"/>
</dbReference>
<dbReference type="SUPFAM" id="SSF51735">
    <property type="entry name" value="NAD(P)-binding Rossmann-fold domains"/>
    <property type="match status" value="1"/>
</dbReference>
<dbReference type="OrthoDB" id="2887at2759"/>
<evidence type="ECO:0000256" key="14">
    <source>
        <dbReference type="ARBA" id="ARBA00023264"/>
    </source>
</evidence>
<dbReference type="PANTHER" id="PTHR11510">
    <property type="entry name" value="MYO-INOSITOL-1 PHOSPHATE SYNTHASE"/>
    <property type="match status" value="1"/>
</dbReference>
<evidence type="ECO:0000256" key="5">
    <source>
        <dbReference type="ARBA" id="ARBA00010813"/>
    </source>
</evidence>
<dbReference type="SUPFAM" id="SSF55347">
    <property type="entry name" value="Glyceraldehyde-3-phosphate dehydrogenase-like, C-terminal domain"/>
    <property type="match status" value="1"/>
</dbReference>
<accession>R7UC15</accession>
<sequence>MAELHVQSPKVKYSDEYIDTDYTYQTTSVEFKNGKIEATPKESVYNFRTERRVPKLGVMLVGWGGNNGSTVTAAVIANRMKLSWNTKEGPQSANYYGSITQASTALLGTGEEGDVYVPFGKLLPMVNPNDIVFDGWDISSLNLADAMERAKVLDYDLQRQLRPHLQQLQPRPSIYYPDFIAANQEERANNVIPGTDKQQHLEQIRSDIRDFKAKNDLDKVIVLWTANTERFCEVKPGLNDTTDNLMRSIEASHPEVSASTVFAVASILEGVTYINGSPQNTFVPGVIELAEKKRVYISGDDFKSGQTKIKSVLVDFLVSAGIKPTSIVSYNHLGNNDGMNLSAPQQFRSKEISKSNVVDDMVESNQLLYGPNEKPDHCVVIKYVPYVGDSKRAMDEYTSEIMMGGRNTIVLHNTCEDSLLASPIILDLVILAEICERITFRREGCADFERFHCVLSLLSYLCKAPLVPSGTPVVNALFRQKACMENIFRACIGLAPTNHMLLECKHEKMAKQQQHQQNGNTAAMLKKHIKDSVSSTNGHSAVAATGSDSEVEK</sequence>
<dbReference type="GO" id="GO:0005737">
    <property type="term" value="C:cytoplasm"/>
    <property type="evidence" value="ECO:0007669"/>
    <property type="project" value="UniProtKB-SubCell"/>
</dbReference>
<evidence type="ECO:0000256" key="15">
    <source>
        <dbReference type="ARBA" id="ARBA00025559"/>
    </source>
</evidence>
<evidence type="ECO:0000256" key="6">
    <source>
        <dbReference type="ARBA" id="ARBA00012125"/>
    </source>
</evidence>
<evidence type="ECO:0000256" key="8">
    <source>
        <dbReference type="ARBA" id="ARBA00022516"/>
    </source>
</evidence>
<dbReference type="GO" id="GO:0006021">
    <property type="term" value="P:inositol biosynthetic process"/>
    <property type="evidence" value="ECO:0007669"/>
    <property type="project" value="UniProtKB-UniPathway"/>
</dbReference>